<dbReference type="STRING" id="287099.SAMN05660413_01900"/>
<dbReference type="OrthoDB" id="1142396at2"/>
<protein>
    <submittedName>
        <fullName evidence="5">Glycosyl transferase family 2</fullName>
    </submittedName>
</protein>
<dbReference type="PANTHER" id="PTHR43630">
    <property type="entry name" value="POLY-BETA-1,6-N-ACETYL-D-GLUCOSAMINE SYNTHASE"/>
    <property type="match status" value="1"/>
</dbReference>
<keyword evidence="2" id="KW-0328">Glycosyltransferase</keyword>
<feature type="domain" description="Glycosyltransferase 2-like" evidence="4">
    <location>
        <begin position="5"/>
        <end position="134"/>
    </location>
</feature>
<evidence type="ECO:0000313" key="6">
    <source>
        <dbReference type="Proteomes" id="UP000199153"/>
    </source>
</evidence>
<dbReference type="Gene3D" id="3.90.550.10">
    <property type="entry name" value="Spore Coat Polysaccharide Biosynthesis Protein SpsA, Chain A"/>
    <property type="match status" value="1"/>
</dbReference>
<dbReference type="InterPro" id="IPR001173">
    <property type="entry name" value="Glyco_trans_2-like"/>
</dbReference>
<proteinExistence type="inferred from homology"/>
<reference evidence="5 6" key="1">
    <citation type="submission" date="2016-10" db="EMBL/GenBank/DDBJ databases">
        <authorList>
            <person name="de Groot N.N."/>
        </authorList>
    </citation>
    <scope>NUCLEOTIDE SEQUENCE [LARGE SCALE GENOMIC DNA]</scope>
    <source>
        <strain evidence="5 6">DSM 17794</strain>
    </source>
</reference>
<dbReference type="GO" id="GO:0016757">
    <property type="term" value="F:glycosyltransferase activity"/>
    <property type="evidence" value="ECO:0007669"/>
    <property type="project" value="UniProtKB-KW"/>
</dbReference>
<keyword evidence="6" id="KW-1185">Reference proteome</keyword>
<dbReference type="CDD" id="cd00761">
    <property type="entry name" value="Glyco_tranf_GTA_type"/>
    <property type="match status" value="1"/>
</dbReference>
<evidence type="ECO:0000256" key="2">
    <source>
        <dbReference type="ARBA" id="ARBA00022676"/>
    </source>
</evidence>
<dbReference type="Pfam" id="PF00535">
    <property type="entry name" value="Glycos_transf_2"/>
    <property type="match status" value="1"/>
</dbReference>
<dbReference type="AlphaFoldDB" id="A0A1I5AHV8"/>
<accession>A0A1I5AHV8</accession>
<evidence type="ECO:0000256" key="3">
    <source>
        <dbReference type="ARBA" id="ARBA00022679"/>
    </source>
</evidence>
<evidence type="ECO:0000313" key="5">
    <source>
        <dbReference type="EMBL" id="SFN62017.1"/>
    </source>
</evidence>
<keyword evidence="3 5" id="KW-0808">Transferase</keyword>
<evidence type="ECO:0000256" key="1">
    <source>
        <dbReference type="ARBA" id="ARBA00006739"/>
    </source>
</evidence>
<comment type="similarity">
    <text evidence="1">Belongs to the glycosyltransferase 2 family.</text>
</comment>
<dbReference type="SUPFAM" id="SSF53448">
    <property type="entry name" value="Nucleotide-diphospho-sugar transferases"/>
    <property type="match status" value="1"/>
</dbReference>
<name>A0A1I5AHV8_9FLAO</name>
<dbReference type="Proteomes" id="UP000199153">
    <property type="component" value="Unassembled WGS sequence"/>
</dbReference>
<dbReference type="RefSeq" id="WP_093408794.1">
    <property type="nucleotide sequence ID" value="NZ_FOVL01000010.1"/>
</dbReference>
<evidence type="ECO:0000259" key="4">
    <source>
        <dbReference type="Pfam" id="PF00535"/>
    </source>
</evidence>
<organism evidence="5 6">
    <name type="scientific">Salegentibacter flavus</name>
    <dbReference type="NCBI Taxonomy" id="287099"/>
    <lineage>
        <taxon>Bacteria</taxon>
        <taxon>Pseudomonadati</taxon>
        <taxon>Bacteroidota</taxon>
        <taxon>Flavobacteriia</taxon>
        <taxon>Flavobacteriales</taxon>
        <taxon>Flavobacteriaceae</taxon>
        <taxon>Salegentibacter</taxon>
    </lineage>
</organism>
<dbReference type="InterPro" id="IPR029044">
    <property type="entry name" value="Nucleotide-diphossugar_trans"/>
</dbReference>
<dbReference type="EMBL" id="FOVL01000010">
    <property type="protein sequence ID" value="SFN62017.1"/>
    <property type="molecule type" value="Genomic_DNA"/>
</dbReference>
<gene>
    <name evidence="5" type="ORF">SAMN05660413_01900</name>
</gene>
<dbReference type="PANTHER" id="PTHR43630:SF1">
    <property type="entry name" value="POLY-BETA-1,6-N-ACETYL-D-GLUCOSAMINE SYNTHASE"/>
    <property type="match status" value="1"/>
</dbReference>
<sequence length="287" mass="32922">MKIYIIIPAYNEAGFIGETLQSLIDQTSKANRIVVVDDGSTDNTPNIVAEFASKYPEISLIKNPSDREKIHLPGSKVINAFNKGLESLDEDYELICKFDADLIFPKNYLEVITKHFQEDPKIGMVGGFCVIEKHGEWILENLTGKDHIRGALKTYRKACFKDLDGLKPAMGWDTLDELLAQYYGWKIKTDDSLLVKHLKPTGKNYNKSSKYKQGEAFYRLRYGFIISVIASAKLALKKGELSFFSDYMQGFFKAKKEKRPFLVNEEEGSFIRKLRWEKMRSKLFSIL</sequence>